<evidence type="ECO:0000256" key="1">
    <source>
        <dbReference type="SAM" id="MobiDB-lite"/>
    </source>
</evidence>
<feature type="compositionally biased region" description="Low complexity" evidence="1">
    <location>
        <begin position="309"/>
        <end position="355"/>
    </location>
</feature>
<accession>A0A561VGT5</accession>
<evidence type="ECO:0000313" key="5">
    <source>
        <dbReference type="EMBL" id="TWG10817.1"/>
    </source>
</evidence>
<feature type="domain" description="Thioester" evidence="4">
    <location>
        <begin position="74"/>
        <end position="187"/>
    </location>
</feature>
<dbReference type="Gene3D" id="1.10.150.480">
    <property type="match status" value="1"/>
</dbReference>
<feature type="region of interest" description="Disordered" evidence="1">
    <location>
        <begin position="309"/>
        <end position="360"/>
    </location>
</feature>
<protein>
    <submittedName>
        <fullName evidence="5">TQXA domain-containing protein</fullName>
    </submittedName>
</protein>
<evidence type="ECO:0000256" key="2">
    <source>
        <dbReference type="SAM" id="Phobius"/>
    </source>
</evidence>
<feature type="transmembrane region" description="Helical" evidence="2">
    <location>
        <begin position="370"/>
        <end position="388"/>
    </location>
</feature>
<keyword evidence="6" id="KW-1185">Reference proteome</keyword>
<feature type="signal peptide" evidence="3">
    <location>
        <begin position="1"/>
        <end position="32"/>
    </location>
</feature>
<dbReference type="AlphaFoldDB" id="A0A561VGT5"/>
<keyword evidence="3" id="KW-0732">Signal</keyword>
<keyword evidence="2" id="KW-1133">Transmembrane helix</keyword>
<dbReference type="EMBL" id="VIWY01000007">
    <property type="protein sequence ID" value="TWG10817.1"/>
    <property type="molecule type" value="Genomic_DNA"/>
</dbReference>
<dbReference type="NCBIfam" id="TIGR03934">
    <property type="entry name" value="TQXA_dom"/>
    <property type="match status" value="1"/>
</dbReference>
<comment type="caution">
    <text evidence="5">The sequence shown here is derived from an EMBL/GenBank/DDBJ whole genome shotgun (WGS) entry which is preliminary data.</text>
</comment>
<proteinExistence type="predicted"/>
<evidence type="ECO:0000256" key="3">
    <source>
        <dbReference type="SAM" id="SignalP"/>
    </source>
</evidence>
<dbReference type="OrthoDB" id="2676146at2"/>
<feature type="chain" id="PRO_5021789604" evidence="3">
    <location>
        <begin position="33"/>
        <end position="397"/>
    </location>
</feature>
<dbReference type="Pfam" id="PF08341">
    <property type="entry name" value="TED"/>
    <property type="match status" value="1"/>
</dbReference>
<keyword evidence="2" id="KW-0472">Membrane</keyword>
<organism evidence="5 6">
    <name type="scientific">Actinoplanes teichomyceticus</name>
    <dbReference type="NCBI Taxonomy" id="1867"/>
    <lineage>
        <taxon>Bacteria</taxon>
        <taxon>Bacillati</taxon>
        <taxon>Actinomycetota</taxon>
        <taxon>Actinomycetes</taxon>
        <taxon>Micromonosporales</taxon>
        <taxon>Micromonosporaceae</taxon>
        <taxon>Actinoplanes</taxon>
    </lineage>
</organism>
<dbReference type="InterPro" id="IPR013552">
    <property type="entry name" value="Thioester_dom"/>
</dbReference>
<dbReference type="RefSeq" id="WP_122976471.1">
    <property type="nucleotide sequence ID" value="NZ_BOMX01000064.1"/>
</dbReference>
<sequence length="397" mass="40313">MFGKRGRLWARTALAAVAGGALLLGSATPAAADEPVTGVPTTMPGGGVTLLLNEKRMSIGGLSLSIQEQQGVPVYCIDFHTPVATKQKYVEGTWDQSEVKNLNKVQWTLAHGYPNGDAAKLLAAAGVQAGGLTDASRDKLLYFATQTAVWHFSDGITLGGWQAGRSLTDQASYDVIKKVYDYLTTNAVDQPEPTSELAVAPGSATAKAGEKAGPFTVKGPADAIKVTVTGGSAVDVDGNPISATTNGGQFWLTAEQAGKATVKVTAEDSVSFGRVFLYSGGKDKHQKLILGSSVGKTVTAEAEATFTAAPVAPSASSSSSSSASPAPSATTSAPAEATPSESPSAAAPATSASSEDGGELALTGAPTATVIGGGVLLLLVGTGLFLLVRRRRVNFTA</sequence>
<name>A0A561VGT5_ACTTI</name>
<gene>
    <name evidence="5" type="ORF">FHX34_107314</name>
</gene>
<dbReference type="InterPro" id="IPR023849">
    <property type="entry name" value="TQXA_dom"/>
</dbReference>
<dbReference type="Proteomes" id="UP000320239">
    <property type="component" value="Unassembled WGS sequence"/>
</dbReference>
<keyword evidence="2" id="KW-0812">Transmembrane</keyword>
<reference evidence="5 6" key="1">
    <citation type="submission" date="2019-06" db="EMBL/GenBank/DDBJ databases">
        <title>Sequencing the genomes of 1000 actinobacteria strains.</title>
        <authorList>
            <person name="Klenk H.-P."/>
        </authorList>
    </citation>
    <scope>NUCLEOTIDE SEQUENCE [LARGE SCALE GENOMIC DNA]</scope>
    <source>
        <strain evidence="5 6">DSM 43866</strain>
    </source>
</reference>
<evidence type="ECO:0000313" key="6">
    <source>
        <dbReference type="Proteomes" id="UP000320239"/>
    </source>
</evidence>
<evidence type="ECO:0000259" key="4">
    <source>
        <dbReference type="Pfam" id="PF08341"/>
    </source>
</evidence>